<dbReference type="GO" id="GO:0030488">
    <property type="term" value="P:tRNA methylation"/>
    <property type="evidence" value="ECO:0007669"/>
    <property type="project" value="TreeGrafter"/>
</dbReference>
<comment type="subcellular location">
    <subcellularLocation>
        <location evidence="11">Cytoplasm</location>
    </subcellularLocation>
</comment>
<reference evidence="13 14" key="1">
    <citation type="submission" date="2018-05" db="EMBL/GenBank/DDBJ databases">
        <title>Genomic Encyclopedia of Type Strains, Phase IV (KMG-IV): sequencing the most valuable type-strain genomes for metagenomic binning, comparative biology and taxonomic classification.</title>
        <authorList>
            <person name="Goeker M."/>
        </authorList>
    </citation>
    <scope>NUCLEOTIDE SEQUENCE [LARGE SCALE GENOMIC DNA]</scope>
    <source>
        <strain evidence="13 14">DSM 16791</strain>
    </source>
</reference>
<dbReference type="InterPro" id="IPR040131">
    <property type="entry name" value="MnmG_N"/>
</dbReference>
<gene>
    <name evidence="11" type="primary">mnmG</name>
    <name evidence="11" type="synonym">gidA</name>
    <name evidence="13" type="ORF">DFR52_103761</name>
</gene>
<dbReference type="Gene3D" id="1.10.10.1800">
    <property type="entry name" value="tRNA uridine 5-carboxymethylaminomethyl modification enzyme MnmG/GidA"/>
    <property type="match status" value="1"/>
</dbReference>
<comment type="caution">
    <text evidence="13">The sequence shown here is derived from an EMBL/GenBank/DDBJ whole genome shotgun (WGS) entry which is preliminary data.</text>
</comment>
<dbReference type="Proteomes" id="UP000246352">
    <property type="component" value="Unassembled WGS sequence"/>
</dbReference>
<organism evidence="13 14">
    <name type="scientific">Hoeflea marina</name>
    <dbReference type="NCBI Taxonomy" id="274592"/>
    <lineage>
        <taxon>Bacteria</taxon>
        <taxon>Pseudomonadati</taxon>
        <taxon>Pseudomonadota</taxon>
        <taxon>Alphaproteobacteria</taxon>
        <taxon>Hyphomicrobiales</taxon>
        <taxon>Rhizobiaceae</taxon>
        <taxon>Hoeflea</taxon>
    </lineage>
</organism>
<dbReference type="InterPro" id="IPR036188">
    <property type="entry name" value="FAD/NAD-bd_sf"/>
</dbReference>
<dbReference type="SMART" id="SM01228">
    <property type="entry name" value="GIDA_assoc_3"/>
    <property type="match status" value="1"/>
</dbReference>
<evidence type="ECO:0000256" key="9">
    <source>
        <dbReference type="ARBA" id="ARBA00025948"/>
    </source>
</evidence>
<feature type="binding site" evidence="11">
    <location>
        <begin position="11"/>
        <end position="16"/>
    </location>
    <ligand>
        <name>FAD</name>
        <dbReference type="ChEBI" id="CHEBI:57692"/>
    </ligand>
</feature>
<dbReference type="GO" id="GO:0002098">
    <property type="term" value="P:tRNA wobble uridine modification"/>
    <property type="evidence" value="ECO:0007669"/>
    <property type="project" value="InterPro"/>
</dbReference>
<dbReference type="InterPro" id="IPR049312">
    <property type="entry name" value="GIDA_C_N"/>
</dbReference>
<keyword evidence="5 11" id="KW-0285">Flavoprotein</keyword>
<dbReference type="InterPro" id="IPR002218">
    <property type="entry name" value="MnmG-rel"/>
</dbReference>
<dbReference type="GO" id="GO:0050660">
    <property type="term" value="F:flavin adenine dinucleotide binding"/>
    <property type="evidence" value="ECO:0007669"/>
    <property type="project" value="UniProtKB-UniRule"/>
</dbReference>
<dbReference type="Pfam" id="PF13932">
    <property type="entry name" value="SAM_GIDA_C"/>
    <property type="match status" value="1"/>
</dbReference>
<dbReference type="PROSITE" id="PS01281">
    <property type="entry name" value="GIDA_2"/>
    <property type="match status" value="1"/>
</dbReference>
<dbReference type="Gene3D" id="1.10.150.570">
    <property type="entry name" value="GidA associated domain, C-terminal subdomain"/>
    <property type="match status" value="1"/>
</dbReference>
<evidence type="ECO:0000256" key="10">
    <source>
        <dbReference type="ARBA" id="ARBA00031800"/>
    </source>
</evidence>
<dbReference type="Pfam" id="PF21680">
    <property type="entry name" value="GIDA_C_1st"/>
    <property type="match status" value="1"/>
</dbReference>
<dbReference type="PANTHER" id="PTHR11806">
    <property type="entry name" value="GLUCOSE INHIBITED DIVISION PROTEIN A"/>
    <property type="match status" value="1"/>
</dbReference>
<dbReference type="HAMAP" id="MF_00129">
    <property type="entry name" value="MnmG_GidA"/>
    <property type="match status" value="1"/>
</dbReference>
<dbReference type="AlphaFoldDB" id="A0A317PJS6"/>
<proteinExistence type="inferred from homology"/>
<keyword evidence="14" id="KW-1185">Reference proteome</keyword>
<dbReference type="Pfam" id="PF01134">
    <property type="entry name" value="GIDA"/>
    <property type="match status" value="1"/>
</dbReference>
<comment type="function">
    <text evidence="2 11">NAD-binding protein involved in the addition of a carboxymethylaminomethyl (cmnm) group at the wobble position (U34) of certain tRNAs, forming tRNA-cmnm(5)s(2)U34.</text>
</comment>
<comment type="cofactor">
    <cofactor evidence="1 11">
        <name>FAD</name>
        <dbReference type="ChEBI" id="CHEBI:57692"/>
    </cofactor>
</comment>
<dbReference type="NCBIfam" id="TIGR00136">
    <property type="entry name" value="mnmG_gidA"/>
    <property type="match status" value="1"/>
</dbReference>
<dbReference type="EMBL" id="QGTR01000003">
    <property type="protein sequence ID" value="PWW00554.1"/>
    <property type="molecule type" value="Genomic_DNA"/>
</dbReference>
<keyword evidence="8 11" id="KW-0520">NAD</keyword>
<keyword evidence="7 11" id="KW-0274">FAD</keyword>
<evidence type="ECO:0000256" key="11">
    <source>
        <dbReference type="HAMAP-Rule" id="MF_00129"/>
    </source>
</evidence>
<name>A0A317PJS6_9HYPH</name>
<evidence type="ECO:0000256" key="4">
    <source>
        <dbReference type="ARBA" id="ARBA00020461"/>
    </source>
</evidence>
<dbReference type="FunFam" id="1.10.150.570:FF:000001">
    <property type="entry name" value="tRNA uridine 5-carboxymethylaminomethyl modification enzyme MnmG"/>
    <property type="match status" value="1"/>
</dbReference>
<dbReference type="Gene3D" id="3.50.50.60">
    <property type="entry name" value="FAD/NAD(P)-binding domain"/>
    <property type="match status" value="2"/>
</dbReference>
<dbReference type="InterPro" id="IPR047001">
    <property type="entry name" value="MnmG_C_subdom"/>
</dbReference>
<dbReference type="InterPro" id="IPR026904">
    <property type="entry name" value="MnmG_C"/>
</dbReference>
<dbReference type="InterPro" id="IPR004416">
    <property type="entry name" value="MnmG"/>
</dbReference>
<protein>
    <recommendedName>
        <fullName evidence="4 11">tRNA uridine 5-carboxymethylaminomethyl modification enzyme MnmG</fullName>
    </recommendedName>
    <alternativeName>
        <fullName evidence="10 11">Glucose-inhibited division protein A</fullName>
    </alternativeName>
</protein>
<accession>A0A317PJS6</accession>
<dbReference type="InterPro" id="IPR020595">
    <property type="entry name" value="MnmG-rel_CS"/>
</dbReference>
<comment type="subunit">
    <text evidence="9 11">Homodimer. Heterotetramer of two MnmE and two MnmG subunits.</text>
</comment>
<dbReference type="InterPro" id="IPR044920">
    <property type="entry name" value="MnmG_C_subdom_sf"/>
</dbReference>
<feature type="binding site" evidence="11">
    <location>
        <begin position="270"/>
        <end position="284"/>
    </location>
    <ligand>
        <name>NAD(+)</name>
        <dbReference type="ChEBI" id="CHEBI:57540"/>
    </ligand>
</feature>
<evidence type="ECO:0000256" key="2">
    <source>
        <dbReference type="ARBA" id="ARBA00003717"/>
    </source>
</evidence>
<evidence type="ECO:0000313" key="14">
    <source>
        <dbReference type="Proteomes" id="UP000246352"/>
    </source>
</evidence>
<dbReference type="PANTHER" id="PTHR11806:SF0">
    <property type="entry name" value="PROTEIN MTO1 HOMOLOG, MITOCHONDRIAL"/>
    <property type="match status" value="1"/>
</dbReference>
<comment type="similarity">
    <text evidence="3 11">Belongs to the MnmG family.</text>
</comment>
<keyword evidence="11" id="KW-0963">Cytoplasm</keyword>
<dbReference type="GO" id="GO:0005829">
    <property type="term" value="C:cytosol"/>
    <property type="evidence" value="ECO:0007669"/>
    <property type="project" value="TreeGrafter"/>
</dbReference>
<dbReference type="FunFam" id="3.50.50.60:FF:000082">
    <property type="entry name" value="protein MTO1 homolog, mitochondrial isoform X1"/>
    <property type="match status" value="1"/>
</dbReference>
<dbReference type="PROSITE" id="PS01280">
    <property type="entry name" value="GIDA_1"/>
    <property type="match status" value="1"/>
</dbReference>
<evidence type="ECO:0000256" key="8">
    <source>
        <dbReference type="ARBA" id="ARBA00023027"/>
    </source>
</evidence>
<evidence type="ECO:0000256" key="7">
    <source>
        <dbReference type="ARBA" id="ARBA00022827"/>
    </source>
</evidence>
<sequence>MAMNYDVVVIGGGHAGCEAAAAAARLGARTVLVTLRLDNLGVMSCNPAIGGLGKGHLVREVDAMDGIMGRAADHAGIQFRMLNRRKGPAVRGPRTQADRRLYRESIQEQLAAINGLDIMAAEVDDLEIADGRVSAVLLIGGRRIETSTVVLTTGTFLRGLIHIGNEKTPAGRVGEAPALGLSDTLERLGFSLARLKTGTPARLDGSTINWDRVEWQEADEEPVPFSFMTDSVPQRQIRCGVTRTTPATHKIIADNISLSAMYSGQIAGVGPRYCPSIEDKIVKFGERDGHQIFLEPEGLDDTTVYPNGISTSLPRDVQDAFIRTIPGLENVRIIQHGYAIEYDHVDPRELKPTLETKRLAGFYLAGQINGTTGYEEAAGQGLVAGLNAALAATGREPLVFSRTQSYIGVMIDDLTTRGVTEPYRMFTSRAEYRLSLRADNADMRLTPLAIELGCISAERRNRFLQHSDSLAECISVLKSLDLSPNEASAHGLELNRDGIRRSAFTLLSYPGVDIPRISSIWPEIGRFSKAVLEAAAIDATYAVYMARQLGDIVDRQREEARLIPADFVFEEMQGLSNELKQKLRALRPVSIAQAAAIEGMTPAAVAVLLTHLRRRTDTELRAET</sequence>
<keyword evidence="6 11" id="KW-0819">tRNA processing</keyword>
<feature type="domain" description="tRNA uridine 5-carboxymethylaminomethyl modification enzyme C-terminal subdomain" evidence="12">
    <location>
        <begin position="539"/>
        <end position="610"/>
    </location>
</feature>
<dbReference type="SUPFAM" id="SSF51905">
    <property type="entry name" value="FAD/NAD(P)-binding domain"/>
    <property type="match status" value="1"/>
</dbReference>
<evidence type="ECO:0000256" key="6">
    <source>
        <dbReference type="ARBA" id="ARBA00022694"/>
    </source>
</evidence>
<dbReference type="OrthoDB" id="9815560at2"/>
<comment type="caution">
    <text evidence="11">Lacks conserved residue(s) required for the propagation of feature annotation.</text>
</comment>
<evidence type="ECO:0000256" key="3">
    <source>
        <dbReference type="ARBA" id="ARBA00007653"/>
    </source>
</evidence>
<evidence type="ECO:0000313" key="13">
    <source>
        <dbReference type="EMBL" id="PWW00554.1"/>
    </source>
</evidence>
<evidence type="ECO:0000256" key="5">
    <source>
        <dbReference type="ARBA" id="ARBA00022630"/>
    </source>
</evidence>
<evidence type="ECO:0000259" key="12">
    <source>
        <dbReference type="SMART" id="SM01228"/>
    </source>
</evidence>
<evidence type="ECO:0000256" key="1">
    <source>
        <dbReference type="ARBA" id="ARBA00001974"/>
    </source>
</evidence>
<dbReference type="FunFam" id="3.50.50.60:FF:000002">
    <property type="entry name" value="tRNA uridine 5-carboxymethylaminomethyl modification enzyme MnmG"/>
    <property type="match status" value="1"/>
</dbReference>